<gene>
    <name evidence="3" type="ORF">QTP81_12760</name>
</gene>
<organism evidence="3 4">
    <name type="scientific">Alteromonas arenosi</name>
    <dbReference type="NCBI Taxonomy" id="3055817"/>
    <lineage>
        <taxon>Bacteria</taxon>
        <taxon>Pseudomonadati</taxon>
        <taxon>Pseudomonadota</taxon>
        <taxon>Gammaproteobacteria</taxon>
        <taxon>Alteromonadales</taxon>
        <taxon>Alteromonadaceae</taxon>
        <taxon>Alteromonas/Salinimonas group</taxon>
        <taxon>Alteromonas</taxon>
    </lineage>
</organism>
<keyword evidence="1" id="KW-0732">Signal</keyword>
<sequence>MGRVLGVLVTFSLFCLSPSYAQDDVDLNIYFEDNYRPYNFMNDGEIDGINGVAAKRACEMAELTCAFIPMPWTRAMSTVFKDPKGAVLSASRNNAREPFFNWIGPLVSSDTYYFKLSSRTDIVVESETDVLNYSIGVMRNDIYESVLVARGFVIGDNLLQTENKDDPTRLFLLGRLDLMIASGFTLSSSLAQFDATPDDVIAIAPLRTPELKGNYLATNVNVDDAIVTKLNTALAEFKRSKEFNDLVNLYRPQHLLLPDTDF</sequence>
<feature type="signal peptide" evidence="1">
    <location>
        <begin position="1"/>
        <end position="21"/>
    </location>
</feature>
<dbReference type="Gene3D" id="3.40.190.10">
    <property type="entry name" value="Periplasmic binding protein-like II"/>
    <property type="match status" value="2"/>
</dbReference>
<comment type="caution">
    <text evidence="3">The sequence shown here is derived from an EMBL/GenBank/DDBJ whole genome shotgun (WGS) entry which is preliminary data.</text>
</comment>
<dbReference type="EMBL" id="JAUCBP010000011">
    <property type="protein sequence ID" value="MDM7861465.1"/>
    <property type="molecule type" value="Genomic_DNA"/>
</dbReference>
<reference evidence="3 4" key="1">
    <citation type="submission" date="2023-06" db="EMBL/GenBank/DDBJ databases">
        <title>Alteromonas sp. ASW11-36 isolated from intertidal sand.</title>
        <authorList>
            <person name="Li Y."/>
        </authorList>
    </citation>
    <scope>NUCLEOTIDE SEQUENCE [LARGE SCALE GENOMIC DNA]</scope>
    <source>
        <strain evidence="3 4">ASW11-36</strain>
    </source>
</reference>
<keyword evidence="4" id="KW-1185">Reference proteome</keyword>
<protein>
    <submittedName>
        <fullName evidence="3">Transporter substrate-binding domain-containing protein</fullName>
    </submittedName>
</protein>
<dbReference type="InterPro" id="IPR001638">
    <property type="entry name" value="Solute-binding_3/MltF_N"/>
</dbReference>
<feature type="chain" id="PRO_5045094197" evidence="1">
    <location>
        <begin position="22"/>
        <end position="262"/>
    </location>
</feature>
<dbReference type="Pfam" id="PF00497">
    <property type="entry name" value="SBP_bac_3"/>
    <property type="match status" value="1"/>
</dbReference>
<dbReference type="RefSeq" id="WP_289366003.1">
    <property type="nucleotide sequence ID" value="NZ_JAUCBP010000011.1"/>
</dbReference>
<proteinExistence type="predicted"/>
<dbReference type="SUPFAM" id="SSF53850">
    <property type="entry name" value="Periplasmic binding protein-like II"/>
    <property type="match status" value="1"/>
</dbReference>
<dbReference type="PANTHER" id="PTHR38834">
    <property type="entry name" value="PERIPLASMIC SUBSTRATE BINDING PROTEIN FAMILY 3"/>
    <property type="match status" value="1"/>
</dbReference>
<evidence type="ECO:0000313" key="3">
    <source>
        <dbReference type="EMBL" id="MDM7861465.1"/>
    </source>
</evidence>
<dbReference type="Proteomes" id="UP001234343">
    <property type="component" value="Unassembled WGS sequence"/>
</dbReference>
<feature type="domain" description="Solute-binding protein family 3/N-terminal" evidence="2">
    <location>
        <begin position="27"/>
        <end position="250"/>
    </location>
</feature>
<dbReference type="PANTHER" id="PTHR38834:SF3">
    <property type="entry name" value="SOLUTE-BINDING PROTEIN FAMILY 3_N-TERMINAL DOMAIN-CONTAINING PROTEIN"/>
    <property type="match status" value="1"/>
</dbReference>
<name>A0ABT7SZ77_9ALTE</name>
<evidence type="ECO:0000313" key="4">
    <source>
        <dbReference type="Proteomes" id="UP001234343"/>
    </source>
</evidence>
<evidence type="ECO:0000259" key="2">
    <source>
        <dbReference type="Pfam" id="PF00497"/>
    </source>
</evidence>
<accession>A0ABT7SZ77</accession>
<evidence type="ECO:0000256" key="1">
    <source>
        <dbReference type="SAM" id="SignalP"/>
    </source>
</evidence>